<accession>S9UH87</accession>
<evidence type="ECO:0000256" key="2">
    <source>
        <dbReference type="SAM" id="SignalP"/>
    </source>
</evidence>
<evidence type="ECO:0000256" key="1">
    <source>
        <dbReference type="SAM" id="Phobius"/>
    </source>
</evidence>
<dbReference type="Proteomes" id="UP000015354">
    <property type="component" value="Unassembled WGS sequence"/>
</dbReference>
<sequence length="543" mass="57534">MFAKLCPFIVLVILCLPLVACFLPTVHVANITLTNAGTGWPTTQSSLDALNSTATSTMCVELSSDVACSAFFTLVQSAVLALNIHVEVQSTASSYATYTTLSNWVSNSGIPLSTLISNCQTALGVSVSTLIYSTGVLTAPCRGENAYEFLPSCAVDETPSVTFYVSNSAGTIANVINNYICGSTTCTGVTVTTSTTGTMTKVIVSGSSAALEAFLYYVACVRAASSLPSNTLTAAVGDASAGVSADTILLTSHGLNATVFSLRENERYEQTYEVPMTCSTESGFWAFSLIAIPFLAVFLFRYIWYQARHRAKKQMHHLIREDETRIMQGYSSTLNPNGAPNGAGAPGGEQNMLGSATQWYMDANGNYYEAPVADTQEEGAAISGNGAQNGASGASGQQEYQYYVDPATGETYQVPVESSAGYGGDAARAGQEEVQDGAGMMDPNDAAAEYNSYYQMNNSANGVADADNLMDHEMNEANLYHTDQYVDPNNGMEAQGGVAIPTDADAQPLEYYVDPETGVQYAVLVDPSTGETYYQQVETDGSV</sequence>
<organism evidence="3 4">
    <name type="scientific">Strigomonas culicis</name>
    <dbReference type="NCBI Taxonomy" id="28005"/>
    <lineage>
        <taxon>Eukaryota</taxon>
        <taxon>Discoba</taxon>
        <taxon>Euglenozoa</taxon>
        <taxon>Kinetoplastea</taxon>
        <taxon>Metakinetoplastina</taxon>
        <taxon>Trypanosomatida</taxon>
        <taxon>Trypanosomatidae</taxon>
        <taxon>Strigomonadinae</taxon>
        <taxon>Strigomonas</taxon>
    </lineage>
</organism>
<keyword evidence="4" id="KW-1185">Reference proteome</keyword>
<gene>
    <name evidence="3" type="ORF">STCU_05309</name>
</gene>
<keyword evidence="2" id="KW-0732">Signal</keyword>
<feature type="signal peptide" evidence="2">
    <location>
        <begin position="1"/>
        <end position="21"/>
    </location>
</feature>
<keyword evidence="1" id="KW-1133">Transmembrane helix</keyword>
<feature type="transmembrane region" description="Helical" evidence="1">
    <location>
        <begin position="284"/>
        <end position="304"/>
    </location>
</feature>
<evidence type="ECO:0008006" key="5">
    <source>
        <dbReference type="Google" id="ProtNLM"/>
    </source>
</evidence>
<feature type="chain" id="PRO_5004571425" description="Membrane-associated protein" evidence="2">
    <location>
        <begin position="22"/>
        <end position="543"/>
    </location>
</feature>
<dbReference type="AlphaFoldDB" id="S9UH87"/>
<dbReference type="OrthoDB" id="273203at2759"/>
<keyword evidence="1" id="KW-0812">Transmembrane</keyword>
<evidence type="ECO:0000313" key="3">
    <source>
        <dbReference type="EMBL" id="EPY28084.1"/>
    </source>
</evidence>
<name>S9UH87_9TRYP</name>
<comment type="caution">
    <text evidence="3">The sequence shown here is derived from an EMBL/GenBank/DDBJ whole genome shotgun (WGS) entry which is preliminary data.</text>
</comment>
<proteinExistence type="predicted"/>
<keyword evidence="1" id="KW-0472">Membrane</keyword>
<dbReference type="EMBL" id="ATMH01005309">
    <property type="protein sequence ID" value="EPY28084.1"/>
    <property type="molecule type" value="Genomic_DNA"/>
</dbReference>
<protein>
    <recommendedName>
        <fullName evidence="5">Membrane-associated protein</fullName>
    </recommendedName>
</protein>
<reference evidence="3 4" key="1">
    <citation type="journal article" date="2013" name="PLoS ONE">
        <title>Predicting the Proteins of Angomonas deanei, Strigomonas culicis and Their Respective Endosymbionts Reveals New Aspects of the Trypanosomatidae Family.</title>
        <authorList>
            <person name="Motta M.C."/>
            <person name="Martins A.C."/>
            <person name="de Souza S.S."/>
            <person name="Catta-Preta C.M."/>
            <person name="Silva R."/>
            <person name="Klein C.C."/>
            <person name="de Almeida L.G."/>
            <person name="de Lima Cunha O."/>
            <person name="Ciapina L.P."/>
            <person name="Brocchi M."/>
            <person name="Colabardini A.C."/>
            <person name="de Araujo Lima B."/>
            <person name="Machado C.R."/>
            <person name="de Almeida Soares C.M."/>
            <person name="Probst C.M."/>
            <person name="de Menezes C.B."/>
            <person name="Thompson C.E."/>
            <person name="Bartholomeu D.C."/>
            <person name="Gradia D.F."/>
            <person name="Pavoni D.P."/>
            <person name="Grisard E.C."/>
            <person name="Fantinatti-Garboggini F."/>
            <person name="Marchini F.K."/>
            <person name="Rodrigues-Luiz G.F."/>
            <person name="Wagner G."/>
            <person name="Goldman G.H."/>
            <person name="Fietto J.L."/>
            <person name="Elias M.C."/>
            <person name="Goldman M.H."/>
            <person name="Sagot M.F."/>
            <person name="Pereira M."/>
            <person name="Stoco P.H."/>
            <person name="de Mendonca-Neto R.P."/>
            <person name="Teixeira S.M."/>
            <person name="Maciel T.E."/>
            <person name="de Oliveira Mendes T.A."/>
            <person name="Urmenyi T.P."/>
            <person name="de Souza W."/>
            <person name="Schenkman S."/>
            <person name="de Vasconcelos A.T."/>
        </authorList>
    </citation>
    <scope>NUCLEOTIDE SEQUENCE [LARGE SCALE GENOMIC DNA]</scope>
</reference>
<evidence type="ECO:0000313" key="4">
    <source>
        <dbReference type="Proteomes" id="UP000015354"/>
    </source>
</evidence>